<evidence type="ECO:0000256" key="1">
    <source>
        <dbReference type="SAM" id="MobiDB-lite"/>
    </source>
</evidence>
<keyword evidence="3" id="KW-1185">Reference proteome</keyword>
<dbReference type="OrthoDB" id="1926611at2759"/>
<proteinExistence type="predicted"/>
<reference evidence="2" key="1">
    <citation type="submission" date="2021-01" db="EMBL/GenBank/DDBJ databases">
        <title>Adiantum capillus-veneris genome.</title>
        <authorList>
            <person name="Fang Y."/>
            <person name="Liao Q."/>
        </authorList>
    </citation>
    <scope>NUCLEOTIDE SEQUENCE</scope>
    <source>
        <strain evidence="2">H3</strain>
        <tissue evidence="2">Leaf</tissue>
    </source>
</reference>
<feature type="region of interest" description="Disordered" evidence="1">
    <location>
        <begin position="130"/>
        <end position="149"/>
    </location>
</feature>
<dbReference type="Proteomes" id="UP000886520">
    <property type="component" value="Chromosome 18"/>
</dbReference>
<evidence type="ECO:0000313" key="2">
    <source>
        <dbReference type="EMBL" id="KAI5066547.1"/>
    </source>
</evidence>
<dbReference type="AlphaFoldDB" id="A0A9D4ZA98"/>
<gene>
    <name evidence="2" type="ORF">GOP47_0019171</name>
</gene>
<accession>A0A9D4ZA98</accession>
<dbReference type="EMBL" id="JABFUD020000018">
    <property type="protein sequence ID" value="KAI5066547.1"/>
    <property type="molecule type" value="Genomic_DNA"/>
</dbReference>
<protein>
    <submittedName>
        <fullName evidence="2">Uncharacterized protein</fullName>
    </submittedName>
</protein>
<evidence type="ECO:0000313" key="3">
    <source>
        <dbReference type="Proteomes" id="UP000886520"/>
    </source>
</evidence>
<sequence>MLLKQVLEELSSSCSIAPPSEEGKVGGKEPPVFDKQQPLREAYSGSYAKEQQDGWGNHKDKLVRSMAAPLDTKTSAPLTRHTSTTNAQCLYKAAVTAKEIQVSSHGRLSAPALLANCLLSMISLSDDENEEATAKIEDNPSSTKDEGRSTILKSFSQLHAEERSGKNAQSHHRLQSEHHNKLQVLTCCLFPCNTKKISSQSCMGSTLELLNNTDELSSSNEDCDSRCRARAHGDGAGALRSLVKKVLCKGSREAGTGSSIGDREFVFDERWTLGTHISTQSHANLDDAGNMNADSHMYEYEYMYDNGYGDLFPVGKGGVKKSASCAPRMMDGAVAQEVVHEVMSLSHDTPVASSFVFDQSCFSPSSSTSSTTHSMKLESVHPWLVSRADLDSCTTSPPTNPPTNRVLQGVMQEDLQFRLANKRLNLSR</sequence>
<organism evidence="2 3">
    <name type="scientific">Adiantum capillus-veneris</name>
    <name type="common">Maidenhair fern</name>
    <dbReference type="NCBI Taxonomy" id="13818"/>
    <lineage>
        <taxon>Eukaryota</taxon>
        <taxon>Viridiplantae</taxon>
        <taxon>Streptophyta</taxon>
        <taxon>Embryophyta</taxon>
        <taxon>Tracheophyta</taxon>
        <taxon>Polypodiopsida</taxon>
        <taxon>Polypodiidae</taxon>
        <taxon>Polypodiales</taxon>
        <taxon>Pteridineae</taxon>
        <taxon>Pteridaceae</taxon>
        <taxon>Vittarioideae</taxon>
        <taxon>Adiantum</taxon>
    </lineage>
</organism>
<feature type="compositionally biased region" description="Basic and acidic residues" evidence="1">
    <location>
        <begin position="132"/>
        <end position="148"/>
    </location>
</feature>
<comment type="caution">
    <text evidence="2">The sequence shown here is derived from an EMBL/GenBank/DDBJ whole genome shotgun (WGS) entry which is preliminary data.</text>
</comment>
<name>A0A9D4ZA98_ADICA</name>